<dbReference type="Pfam" id="PF26078">
    <property type="entry name" value="Baseplate_J_M"/>
    <property type="match status" value="1"/>
</dbReference>
<feature type="domain" description="Baseplate J-like central" evidence="3">
    <location>
        <begin position="196"/>
        <end position="268"/>
    </location>
</feature>
<dbReference type="PANTHER" id="PTHR37829:SF3">
    <property type="entry name" value="PROTEIN JAYE-RELATED"/>
    <property type="match status" value="1"/>
</dbReference>
<dbReference type="InterPro" id="IPR052399">
    <property type="entry name" value="Phage_Baseplate_Assmbl_Protein"/>
</dbReference>
<feature type="domain" description="Baseplate protein J-like barrel" evidence="2">
    <location>
        <begin position="92"/>
        <end position="168"/>
    </location>
</feature>
<evidence type="ECO:0000259" key="2">
    <source>
        <dbReference type="Pfam" id="PF04865"/>
    </source>
</evidence>
<proteinExistence type="inferred from homology"/>
<sequence>MAYNKPNLRTIIDGIVTNINARLQGVDARLPGSNLNAQAYAFGAAVHGLYGYVEWALKQANPMTAEEQYLEDWADLLLPTGRLSAVPAEGAVVASGAEGSVIPQGALLQRADGVQYQTAEEGGIGESGSVEIDAVAVEPGQAGNSVAGMTLSWISPVEGVAAQASVASVGMTGGAEAEQDDSLRARIKQRLRALAFGGRVEDYIAWALEVPGTTRAWLRREIDGDSINLTLYFVRDGDESIVPDAAEVEAMQAYLDAKRPVKGFCTAAAPTLVPINFNISSLQPATLAVRNAIDAELSDLILREAAPGGSVLTSTQTVLGGTIPLSHMRAAISAANGEEDHVLTSPVANDVRGEGELAVMGTIAWS</sequence>
<gene>
    <name evidence="5" type="ORF">AZ34_11820</name>
</gene>
<name>A0A016XIM7_9BURK</name>
<dbReference type="PANTHER" id="PTHR37829">
    <property type="entry name" value="PHAGE-LIKE ELEMENT PBSX PROTEIN XKDT"/>
    <property type="match status" value="1"/>
</dbReference>
<comment type="caution">
    <text evidence="5">The sequence shown here is derived from an EMBL/GenBank/DDBJ whole genome shotgun (WGS) entry which is preliminary data.</text>
</comment>
<evidence type="ECO:0000313" key="5">
    <source>
        <dbReference type="EMBL" id="EYC51696.1"/>
    </source>
</evidence>
<evidence type="ECO:0000259" key="4">
    <source>
        <dbReference type="Pfam" id="PF26079"/>
    </source>
</evidence>
<organism evidence="5 6">
    <name type="scientific">Hylemonella gracilis str. Niagara R</name>
    <dbReference type="NCBI Taxonomy" id="1458275"/>
    <lineage>
        <taxon>Bacteria</taxon>
        <taxon>Pseudomonadati</taxon>
        <taxon>Pseudomonadota</taxon>
        <taxon>Betaproteobacteria</taxon>
        <taxon>Burkholderiales</taxon>
        <taxon>Comamonadaceae</taxon>
        <taxon>Hylemonella</taxon>
    </lineage>
</organism>
<dbReference type="AlphaFoldDB" id="A0A016XIM7"/>
<dbReference type="OrthoDB" id="7565172at2"/>
<dbReference type="EMBL" id="JEMG01000001">
    <property type="protein sequence ID" value="EYC51696.1"/>
    <property type="molecule type" value="Genomic_DNA"/>
</dbReference>
<dbReference type="STRING" id="1458275.AZ34_11820"/>
<accession>A0A016XIM7</accession>
<evidence type="ECO:0000256" key="1">
    <source>
        <dbReference type="ARBA" id="ARBA00038087"/>
    </source>
</evidence>
<reference evidence="5 6" key="1">
    <citation type="submission" date="2014-02" db="EMBL/GenBank/DDBJ databases">
        <title>Draft Genome of Hylemonella gracilis isolated from the Niagara River.</title>
        <authorList>
            <person name="Pawlowski D.R."/>
            <person name="Koudelka G.B."/>
        </authorList>
    </citation>
    <scope>NUCLEOTIDE SEQUENCE [LARGE SCALE GENOMIC DNA]</scope>
    <source>
        <strain evidence="5 6">Niagara R</strain>
    </source>
</reference>
<feature type="domain" description="Baseplate J-like C-terminal" evidence="4">
    <location>
        <begin position="277"/>
        <end position="366"/>
    </location>
</feature>
<dbReference type="InterPro" id="IPR058530">
    <property type="entry name" value="Baseplate_J-like_C"/>
</dbReference>
<dbReference type="Proteomes" id="UP000023268">
    <property type="component" value="Unassembled WGS sequence"/>
</dbReference>
<dbReference type="Pfam" id="PF26079">
    <property type="entry name" value="Baseplate_J_C"/>
    <property type="match status" value="1"/>
</dbReference>
<evidence type="ECO:0000313" key="6">
    <source>
        <dbReference type="Proteomes" id="UP000023268"/>
    </source>
</evidence>
<dbReference type="InterPro" id="IPR058531">
    <property type="entry name" value="Baseplate_J_M"/>
</dbReference>
<comment type="similarity">
    <text evidence="1">Belongs to the Mu gp47/PBSX XkdT family.</text>
</comment>
<dbReference type="RefSeq" id="WP_035608188.1">
    <property type="nucleotide sequence ID" value="NZ_JEMG01000001.1"/>
</dbReference>
<dbReference type="eggNOG" id="COG3299">
    <property type="taxonomic scope" value="Bacteria"/>
</dbReference>
<dbReference type="Pfam" id="PF04865">
    <property type="entry name" value="Baseplate_J"/>
    <property type="match status" value="1"/>
</dbReference>
<protein>
    <submittedName>
        <fullName evidence="5">Baseplate J protein</fullName>
    </submittedName>
</protein>
<dbReference type="InterPro" id="IPR006949">
    <property type="entry name" value="Barrel_Baseplate_J-like"/>
</dbReference>
<evidence type="ECO:0000259" key="3">
    <source>
        <dbReference type="Pfam" id="PF26078"/>
    </source>
</evidence>